<evidence type="ECO:0000256" key="1">
    <source>
        <dbReference type="SAM" id="Phobius"/>
    </source>
</evidence>
<comment type="caution">
    <text evidence="3">The sequence shown here is derived from an EMBL/GenBank/DDBJ whole genome shotgun (WGS) entry which is preliminary data.</text>
</comment>
<feature type="chain" id="PRO_5043488124" evidence="2">
    <location>
        <begin position="27"/>
        <end position="157"/>
    </location>
</feature>
<dbReference type="Proteomes" id="UP001169492">
    <property type="component" value="Unassembled WGS sequence"/>
</dbReference>
<keyword evidence="2" id="KW-0732">Signal</keyword>
<keyword evidence="1" id="KW-0472">Membrane</keyword>
<proteinExistence type="predicted"/>
<evidence type="ECO:0000313" key="5">
    <source>
        <dbReference type="Proteomes" id="UP001169491"/>
    </source>
</evidence>
<keyword evidence="1" id="KW-1133">Transmembrane helix</keyword>
<evidence type="ECO:0000256" key="2">
    <source>
        <dbReference type="SAM" id="SignalP"/>
    </source>
</evidence>
<dbReference type="Proteomes" id="UP001169491">
    <property type="component" value="Unassembled WGS sequence"/>
</dbReference>
<evidence type="ECO:0000313" key="6">
    <source>
        <dbReference type="Proteomes" id="UP001169492"/>
    </source>
</evidence>
<reference evidence="5 6" key="1">
    <citation type="submission" date="2021-03" db="EMBL/GenBank/DDBJ databases">
        <title>Pseudidiomarina terrestris, a new bacterium isolated from saline soil.</title>
        <authorList>
            <person name="Galisteo C."/>
            <person name="De La Haba R."/>
            <person name="Sanchez-Porro C."/>
            <person name="Ventosa A."/>
        </authorList>
    </citation>
    <scope>NUCLEOTIDE SEQUENCE [LARGE SCALE GENOMIC DNA]</scope>
    <source>
        <strain evidence="3 6">1APP75-32.1</strain>
        <strain evidence="5">1APR75-15</strain>
        <strain evidence="4">1ASR75-15</strain>
    </source>
</reference>
<gene>
    <name evidence="3" type="ORF">J6I90_03995</name>
    <name evidence="4" type="ORF">J6I92_00160</name>
</gene>
<keyword evidence="5" id="KW-1185">Reference proteome</keyword>
<dbReference type="EMBL" id="JAGGJB010000002">
    <property type="protein sequence ID" value="MDN7124030.1"/>
    <property type="molecule type" value="Genomic_DNA"/>
</dbReference>
<protein>
    <submittedName>
        <fullName evidence="3">Uncharacterized protein</fullName>
    </submittedName>
</protein>
<dbReference type="AlphaFoldDB" id="A0AAW7R078"/>
<feature type="transmembrane region" description="Helical" evidence="1">
    <location>
        <begin position="121"/>
        <end position="142"/>
    </location>
</feature>
<sequence length="157" mass="17809">MPNRYGFISYIALFLLFTLLARPVAAQDTMTQFTLSAPEQSREGYFVLALDQAPLRGMVVQQSSQADFIKIDAEFVWFGDFEKMTLTGFSDGDFYFRLKPAENVQSNVVGVTVTHYPSWQAYTLFFTGLGLFILLVITIITLHLRSRDTKVAEVQDD</sequence>
<feature type="signal peptide" evidence="2">
    <location>
        <begin position="1"/>
        <end position="26"/>
    </location>
</feature>
<dbReference type="RefSeq" id="WP_301720661.1">
    <property type="nucleotide sequence ID" value="NZ_JAGGJB010000002.1"/>
</dbReference>
<dbReference type="EMBL" id="JAGGJC010000001">
    <property type="protein sequence ID" value="MDN7128287.1"/>
    <property type="molecule type" value="Genomic_DNA"/>
</dbReference>
<accession>A0AAW7R078</accession>
<evidence type="ECO:0000313" key="4">
    <source>
        <dbReference type="EMBL" id="MDN7128287.1"/>
    </source>
</evidence>
<keyword evidence="1" id="KW-0812">Transmembrane</keyword>
<organism evidence="3 6">
    <name type="scientific">Pseudidiomarina terrestris</name>
    <dbReference type="NCBI Taxonomy" id="2820060"/>
    <lineage>
        <taxon>Bacteria</taxon>
        <taxon>Pseudomonadati</taxon>
        <taxon>Pseudomonadota</taxon>
        <taxon>Gammaproteobacteria</taxon>
        <taxon>Alteromonadales</taxon>
        <taxon>Idiomarinaceae</taxon>
        <taxon>Pseudidiomarina</taxon>
    </lineage>
</organism>
<name>A0AAW7R078_9GAMM</name>
<evidence type="ECO:0000313" key="3">
    <source>
        <dbReference type="EMBL" id="MDN7124030.1"/>
    </source>
</evidence>